<accession>A0A9Q1FTF1</accession>
<comment type="caution">
    <text evidence="2">The sequence shown here is derived from an EMBL/GenBank/DDBJ whole genome shotgun (WGS) entry which is preliminary data.</text>
</comment>
<dbReference type="AlphaFoldDB" id="A0A9Q1FTF1"/>
<keyword evidence="3" id="KW-1185">Reference proteome</keyword>
<organism evidence="2 3">
    <name type="scientific">Synaphobranchus kaupii</name>
    <name type="common">Kaup's arrowtooth eel</name>
    <dbReference type="NCBI Taxonomy" id="118154"/>
    <lineage>
        <taxon>Eukaryota</taxon>
        <taxon>Metazoa</taxon>
        <taxon>Chordata</taxon>
        <taxon>Craniata</taxon>
        <taxon>Vertebrata</taxon>
        <taxon>Euteleostomi</taxon>
        <taxon>Actinopterygii</taxon>
        <taxon>Neopterygii</taxon>
        <taxon>Teleostei</taxon>
        <taxon>Anguilliformes</taxon>
        <taxon>Synaphobranchidae</taxon>
        <taxon>Synaphobranchus</taxon>
    </lineage>
</organism>
<evidence type="ECO:0000256" key="1">
    <source>
        <dbReference type="SAM" id="MobiDB-lite"/>
    </source>
</evidence>
<reference evidence="2" key="1">
    <citation type="journal article" date="2023" name="Science">
        <title>Genome structures resolve the early diversification of teleost fishes.</title>
        <authorList>
            <person name="Parey E."/>
            <person name="Louis A."/>
            <person name="Montfort J."/>
            <person name="Bouchez O."/>
            <person name="Roques C."/>
            <person name="Iampietro C."/>
            <person name="Lluch J."/>
            <person name="Castinel A."/>
            <person name="Donnadieu C."/>
            <person name="Desvignes T."/>
            <person name="Floi Bucao C."/>
            <person name="Jouanno E."/>
            <person name="Wen M."/>
            <person name="Mejri S."/>
            <person name="Dirks R."/>
            <person name="Jansen H."/>
            <person name="Henkel C."/>
            <person name="Chen W.J."/>
            <person name="Zahm M."/>
            <person name="Cabau C."/>
            <person name="Klopp C."/>
            <person name="Thompson A.W."/>
            <person name="Robinson-Rechavi M."/>
            <person name="Braasch I."/>
            <person name="Lecointre G."/>
            <person name="Bobe J."/>
            <person name="Postlethwait J.H."/>
            <person name="Berthelot C."/>
            <person name="Roest Crollius H."/>
            <person name="Guiguen Y."/>
        </authorList>
    </citation>
    <scope>NUCLEOTIDE SEQUENCE</scope>
    <source>
        <strain evidence="2">WJC10195</strain>
    </source>
</reference>
<dbReference type="Proteomes" id="UP001152622">
    <property type="component" value="Chromosome 4"/>
</dbReference>
<evidence type="ECO:0000313" key="2">
    <source>
        <dbReference type="EMBL" id="KAJ8365875.1"/>
    </source>
</evidence>
<protein>
    <submittedName>
        <fullName evidence="2">Uncharacterized protein</fullName>
    </submittedName>
</protein>
<dbReference type="EMBL" id="JAINUF010000004">
    <property type="protein sequence ID" value="KAJ8365875.1"/>
    <property type="molecule type" value="Genomic_DNA"/>
</dbReference>
<gene>
    <name evidence="2" type="ORF">SKAU_G00147060</name>
</gene>
<evidence type="ECO:0000313" key="3">
    <source>
        <dbReference type="Proteomes" id="UP001152622"/>
    </source>
</evidence>
<sequence>MLRTDLNRCTGVRITNRWRKQAEAATVDGLTNRIRGASVPPAVISQKRIRFAVRGPHRSVPACDRSNLQTGLQPTGAKMTSPCRLFHNGKSQSSSTSRERNRGNDQNNISAYHFSYALLNDTRKP</sequence>
<name>A0A9Q1FTF1_SYNKA</name>
<feature type="region of interest" description="Disordered" evidence="1">
    <location>
        <begin position="56"/>
        <end position="107"/>
    </location>
</feature>
<proteinExistence type="predicted"/>